<keyword evidence="3" id="KW-1185">Reference proteome</keyword>
<dbReference type="EMBL" id="CAKOFQ010006730">
    <property type="protein sequence ID" value="CAH1966124.1"/>
    <property type="molecule type" value="Genomic_DNA"/>
</dbReference>
<organism evidence="2 3">
    <name type="scientific">Acanthoscelides obtectus</name>
    <name type="common">Bean weevil</name>
    <name type="synonym">Bruchus obtectus</name>
    <dbReference type="NCBI Taxonomy" id="200917"/>
    <lineage>
        <taxon>Eukaryota</taxon>
        <taxon>Metazoa</taxon>
        <taxon>Ecdysozoa</taxon>
        <taxon>Arthropoda</taxon>
        <taxon>Hexapoda</taxon>
        <taxon>Insecta</taxon>
        <taxon>Pterygota</taxon>
        <taxon>Neoptera</taxon>
        <taxon>Endopterygota</taxon>
        <taxon>Coleoptera</taxon>
        <taxon>Polyphaga</taxon>
        <taxon>Cucujiformia</taxon>
        <taxon>Chrysomeloidea</taxon>
        <taxon>Chrysomelidae</taxon>
        <taxon>Bruchinae</taxon>
        <taxon>Bruchini</taxon>
        <taxon>Acanthoscelides</taxon>
    </lineage>
</organism>
<evidence type="ECO:0000313" key="3">
    <source>
        <dbReference type="Proteomes" id="UP001152888"/>
    </source>
</evidence>
<sequence>MSVKVQFIRDIPSDSEDSELSDDEDQVGTPISTNNLGRQDLQDTDSDPNDIPLAQLFHLPPSFSSPRLMII</sequence>
<proteinExistence type="predicted"/>
<name>A0A9P0K805_ACAOB</name>
<dbReference type="AlphaFoldDB" id="A0A9P0K805"/>
<gene>
    <name evidence="2" type="ORF">ACAOBT_LOCUS6678</name>
</gene>
<evidence type="ECO:0000256" key="1">
    <source>
        <dbReference type="SAM" id="MobiDB-lite"/>
    </source>
</evidence>
<accession>A0A9P0K805</accession>
<protein>
    <submittedName>
        <fullName evidence="2">Uncharacterized protein</fullName>
    </submittedName>
</protein>
<evidence type="ECO:0000313" key="2">
    <source>
        <dbReference type="EMBL" id="CAH1966124.1"/>
    </source>
</evidence>
<feature type="compositionally biased region" description="Acidic residues" evidence="1">
    <location>
        <begin position="13"/>
        <end position="26"/>
    </location>
</feature>
<feature type="region of interest" description="Disordered" evidence="1">
    <location>
        <begin position="1"/>
        <end position="53"/>
    </location>
</feature>
<dbReference type="Proteomes" id="UP001152888">
    <property type="component" value="Unassembled WGS sequence"/>
</dbReference>
<comment type="caution">
    <text evidence="2">The sequence shown here is derived from an EMBL/GenBank/DDBJ whole genome shotgun (WGS) entry which is preliminary data.</text>
</comment>
<reference evidence="2" key="1">
    <citation type="submission" date="2022-03" db="EMBL/GenBank/DDBJ databases">
        <authorList>
            <person name="Sayadi A."/>
        </authorList>
    </citation>
    <scope>NUCLEOTIDE SEQUENCE</scope>
</reference>